<dbReference type="Pfam" id="PF00440">
    <property type="entry name" value="TetR_N"/>
    <property type="match status" value="1"/>
</dbReference>
<dbReference type="PRINTS" id="PR00455">
    <property type="entry name" value="HTHTETR"/>
</dbReference>
<dbReference type="RefSeq" id="WP_309798019.1">
    <property type="nucleotide sequence ID" value="NZ_BAAAHY010000005.1"/>
</dbReference>
<organism evidence="6 7">
    <name type="scientific">Arthrobacter russicus</name>
    <dbReference type="NCBI Taxonomy" id="172040"/>
    <lineage>
        <taxon>Bacteria</taxon>
        <taxon>Bacillati</taxon>
        <taxon>Actinomycetota</taxon>
        <taxon>Actinomycetes</taxon>
        <taxon>Micrococcales</taxon>
        <taxon>Micrococcaceae</taxon>
        <taxon>Arthrobacter</taxon>
    </lineage>
</organism>
<dbReference type="Gene3D" id="1.10.10.60">
    <property type="entry name" value="Homeodomain-like"/>
    <property type="match status" value="1"/>
</dbReference>
<evidence type="ECO:0000313" key="6">
    <source>
        <dbReference type="EMBL" id="MDR6269591.1"/>
    </source>
</evidence>
<evidence type="ECO:0000256" key="4">
    <source>
        <dbReference type="PROSITE-ProRule" id="PRU00335"/>
    </source>
</evidence>
<keyword evidence="2 4" id="KW-0238">DNA-binding</keyword>
<keyword evidence="3" id="KW-0804">Transcription</keyword>
<evidence type="ECO:0000256" key="2">
    <source>
        <dbReference type="ARBA" id="ARBA00023125"/>
    </source>
</evidence>
<reference evidence="6 7" key="1">
    <citation type="submission" date="2023-07" db="EMBL/GenBank/DDBJ databases">
        <title>Sequencing the genomes of 1000 actinobacteria strains.</title>
        <authorList>
            <person name="Klenk H.-P."/>
        </authorList>
    </citation>
    <scope>NUCLEOTIDE SEQUENCE [LARGE SCALE GENOMIC DNA]</scope>
    <source>
        <strain evidence="6 7">DSM 14555</strain>
    </source>
</reference>
<evidence type="ECO:0000313" key="7">
    <source>
        <dbReference type="Proteomes" id="UP001185069"/>
    </source>
</evidence>
<evidence type="ECO:0000256" key="1">
    <source>
        <dbReference type="ARBA" id="ARBA00023015"/>
    </source>
</evidence>
<dbReference type="InterPro" id="IPR050109">
    <property type="entry name" value="HTH-type_TetR-like_transc_reg"/>
</dbReference>
<accession>A0ABU1JB01</accession>
<dbReference type="PANTHER" id="PTHR30055">
    <property type="entry name" value="HTH-TYPE TRANSCRIPTIONAL REGULATOR RUTR"/>
    <property type="match status" value="1"/>
</dbReference>
<feature type="DNA-binding region" description="H-T-H motif" evidence="4">
    <location>
        <begin position="64"/>
        <end position="83"/>
    </location>
</feature>
<comment type="caution">
    <text evidence="6">The sequence shown here is derived from an EMBL/GenBank/DDBJ whole genome shotgun (WGS) entry which is preliminary data.</text>
</comment>
<dbReference type="Gene3D" id="1.10.357.10">
    <property type="entry name" value="Tetracycline Repressor, domain 2"/>
    <property type="match status" value="1"/>
</dbReference>
<dbReference type="PANTHER" id="PTHR30055:SF151">
    <property type="entry name" value="TRANSCRIPTIONAL REGULATORY PROTEIN"/>
    <property type="match status" value="1"/>
</dbReference>
<proteinExistence type="predicted"/>
<name>A0ABU1JB01_9MICC</name>
<protein>
    <submittedName>
        <fullName evidence="6">AcrR family transcriptional regulator</fullName>
    </submittedName>
</protein>
<dbReference type="PROSITE" id="PS50977">
    <property type="entry name" value="HTH_TETR_2"/>
    <property type="match status" value="1"/>
</dbReference>
<dbReference type="InterPro" id="IPR001647">
    <property type="entry name" value="HTH_TetR"/>
</dbReference>
<dbReference type="EMBL" id="JAVDQF010000001">
    <property type="protein sequence ID" value="MDR6269591.1"/>
    <property type="molecule type" value="Genomic_DNA"/>
</dbReference>
<sequence>MGIEEPTTGAAGVQPLLEALPAGVALSWGLSPSGSRGPKPGMSVPKIVEAAMSVADEGGLSAVSMKSVADRLGFTAMSLYRYLKSKDDLLILMLDAGFGPVPERLAEAAGWRAKCRVWAWGIYDSVLHRPWLVDIPIGGAPMTYYQMRWLEACLQALAGTPLNGEQKLHTALTLSSISLANARLSRDIGQGPSAADDAGARFEQAMTDLLPAGEFPQLLPLLRAGEFSADDSTATAHEHFEFALELVLDGVAGRIEAAASR</sequence>
<dbReference type="SUPFAM" id="SSF46689">
    <property type="entry name" value="Homeodomain-like"/>
    <property type="match status" value="1"/>
</dbReference>
<dbReference type="Pfam" id="PF02909">
    <property type="entry name" value="TetR_C_1"/>
    <property type="match status" value="1"/>
</dbReference>
<dbReference type="SUPFAM" id="SSF48498">
    <property type="entry name" value="Tetracyclin repressor-like, C-terminal domain"/>
    <property type="match status" value="1"/>
</dbReference>
<keyword evidence="7" id="KW-1185">Reference proteome</keyword>
<keyword evidence="1" id="KW-0805">Transcription regulation</keyword>
<dbReference type="Proteomes" id="UP001185069">
    <property type="component" value="Unassembled WGS sequence"/>
</dbReference>
<evidence type="ECO:0000259" key="5">
    <source>
        <dbReference type="PROSITE" id="PS50977"/>
    </source>
</evidence>
<dbReference type="InterPro" id="IPR036271">
    <property type="entry name" value="Tet_transcr_reg_TetR-rel_C_sf"/>
</dbReference>
<dbReference type="InterPro" id="IPR004111">
    <property type="entry name" value="Repressor_TetR_C"/>
</dbReference>
<evidence type="ECO:0000256" key="3">
    <source>
        <dbReference type="ARBA" id="ARBA00023163"/>
    </source>
</evidence>
<gene>
    <name evidence="6" type="ORF">JOE69_001829</name>
</gene>
<dbReference type="InterPro" id="IPR009057">
    <property type="entry name" value="Homeodomain-like_sf"/>
</dbReference>
<feature type="domain" description="HTH tetR-type" evidence="5">
    <location>
        <begin position="41"/>
        <end position="101"/>
    </location>
</feature>